<feature type="non-terminal residue" evidence="1">
    <location>
        <position position="1"/>
    </location>
</feature>
<dbReference type="EMBL" id="UINC01133171">
    <property type="protein sequence ID" value="SVD15952.1"/>
    <property type="molecule type" value="Genomic_DNA"/>
</dbReference>
<sequence length="305" mass="34600">FGQGVIFETNDNFSPRRTGFGFSKRAEGIHGDLTRSSQYVMQGSAVQISMPKLRGVMFASYHPRDAIINADSSFTSLIVMQPRLPFGAYGQFDINSDGDTTYTKIYHSLIGSVNEMTWGGNLRFTPAIGTNLGFTFFESLYSRSHIPQVINTITGGDDDLDPEFNPDDYDDYSGDAFYLQYITNSGDAEIASMDSSEADSPIWSDAKSFFRVRGFDFSTVIANIAIQGEYGEMLKDNNLLLFGRSPSAMVLSAYAQFENFNILTLYRNYDLKYDNPYQRSYSNYQRYKTSIFEDDYWLEDPVYSY</sequence>
<proteinExistence type="predicted"/>
<name>A0A382T2A3_9ZZZZ</name>
<gene>
    <name evidence="1" type="ORF">METZ01_LOCUS368806</name>
</gene>
<dbReference type="AlphaFoldDB" id="A0A382T2A3"/>
<reference evidence="1" key="1">
    <citation type="submission" date="2018-05" db="EMBL/GenBank/DDBJ databases">
        <authorList>
            <person name="Lanie J.A."/>
            <person name="Ng W.-L."/>
            <person name="Kazmierczak K.M."/>
            <person name="Andrzejewski T.M."/>
            <person name="Davidsen T.M."/>
            <person name="Wayne K.J."/>
            <person name="Tettelin H."/>
            <person name="Glass J.I."/>
            <person name="Rusch D."/>
            <person name="Podicherti R."/>
            <person name="Tsui H.-C.T."/>
            <person name="Winkler M.E."/>
        </authorList>
    </citation>
    <scope>NUCLEOTIDE SEQUENCE</scope>
</reference>
<feature type="non-terminal residue" evidence="1">
    <location>
        <position position="305"/>
    </location>
</feature>
<protein>
    <submittedName>
        <fullName evidence="1">Uncharacterized protein</fullName>
    </submittedName>
</protein>
<organism evidence="1">
    <name type="scientific">marine metagenome</name>
    <dbReference type="NCBI Taxonomy" id="408172"/>
    <lineage>
        <taxon>unclassified sequences</taxon>
        <taxon>metagenomes</taxon>
        <taxon>ecological metagenomes</taxon>
    </lineage>
</organism>
<accession>A0A382T2A3</accession>
<evidence type="ECO:0000313" key="1">
    <source>
        <dbReference type="EMBL" id="SVD15952.1"/>
    </source>
</evidence>